<protein>
    <submittedName>
        <fullName evidence="4">Putative membrane protein with putative zinc-ribbon domain</fullName>
    </submittedName>
</protein>
<feature type="domain" description="Zinc-ribbon" evidence="3">
    <location>
        <begin position="2"/>
        <end position="23"/>
    </location>
</feature>
<dbReference type="RefSeq" id="WP_044087656.1">
    <property type="nucleotide sequence ID" value="NZ_ATLK01000002.1"/>
</dbReference>
<feature type="region of interest" description="Disordered" evidence="1">
    <location>
        <begin position="23"/>
        <end position="60"/>
    </location>
</feature>
<proteinExistence type="predicted"/>
<feature type="transmembrane region" description="Helical" evidence="2">
    <location>
        <begin position="121"/>
        <end position="142"/>
    </location>
</feature>
<sequence length="461" mass="49809">MKCVYCGTDIDADSRFCTHCGKPQESARSAENGNADSAPIDTAATTPVPMPSATSDGETTLMDFHEPSPVAMPTSDPTAVLAPVITPQPAQPQAGLGYEASNSADEGTVASPEHHGPSRRTVVICSVVAVVVVLLAGAYIVLKNFVFTPDKMLESYVSAVAEGRFESASKMVDPGIENDSRVLLHDDAAKDASKRMQNVQVAPTHTVPNSPDRVAEVSYTLNGVSHEKRMIMQPSGRRMLFFNSWKINTPMIDTVNIAVPDAFTHVEVNGIDVNLAKAGMHRKSVTAPDVPSGDEDDVLKDMTSYALPTYPVVETAKLPQSKYFESDSVKLDGKDASVYLVARATAALKDDLLGQVRKHVDSCEASKDLAMQGCAFSNGDFQSYTNEAVTNITRSVTNGSVKLDRFSLSSSTFTTEPIYSRIAYQYRFTENEDWKDSTTTDSGLVSGKFSIKDDKLTVDFD</sequence>
<evidence type="ECO:0000313" key="4">
    <source>
        <dbReference type="EMBL" id="KFF30490.1"/>
    </source>
</evidence>
<accession>A0A086BNH6</accession>
<evidence type="ECO:0000256" key="1">
    <source>
        <dbReference type="SAM" id="MobiDB-lite"/>
    </source>
</evidence>
<name>A0A086BNH6_9BIFI</name>
<dbReference type="AlphaFoldDB" id="A0A086BNH6"/>
<dbReference type="EMBL" id="ATLK01000002">
    <property type="protein sequence ID" value="KFF30490.1"/>
    <property type="molecule type" value="Genomic_DNA"/>
</dbReference>
<gene>
    <name evidence="4" type="ORF">BBOMB_1338</name>
</gene>
<keyword evidence="2" id="KW-0472">Membrane</keyword>
<dbReference type="Proteomes" id="UP000028730">
    <property type="component" value="Unassembled WGS sequence"/>
</dbReference>
<reference evidence="4 5" key="1">
    <citation type="journal article" date="2014" name="Appl. Environ. Microbiol.">
        <title>Genomic encyclopedia of type strains of the genus Bifidobacterium.</title>
        <authorList>
            <person name="Milani C."/>
            <person name="Lugli G.A."/>
            <person name="Duranti S."/>
            <person name="Turroni F."/>
            <person name="Bottacini F."/>
            <person name="Mangifesta M."/>
            <person name="Sanchez B."/>
            <person name="Viappiani A."/>
            <person name="Mancabelli L."/>
            <person name="Taminiau B."/>
            <person name="Delcenserie V."/>
            <person name="Barrangou R."/>
            <person name="Margolles A."/>
            <person name="van Sinderen D."/>
            <person name="Ventura M."/>
        </authorList>
    </citation>
    <scope>NUCLEOTIDE SEQUENCE [LARGE SCALE GENOMIC DNA]</scope>
    <source>
        <strain evidence="4 5">DSM 19703</strain>
    </source>
</reference>
<evidence type="ECO:0000256" key="2">
    <source>
        <dbReference type="SAM" id="Phobius"/>
    </source>
</evidence>
<dbReference type="InterPro" id="IPR026870">
    <property type="entry name" value="Zinc_ribbon_dom"/>
</dbReference>
<evidence type="ECO:0000259" key="3">
    <source>
        <dbReference type="Pfam" id="PF13240"/>
    </source>
</evidence>
<comment type="caution">
    <text evidence="4">The sequence shown here is derived from an EMBL/GenBank/DDBJ whole genome shotgun (WGS) entry which is preliminary data.</text>
</comment>
<keyword evidence="2" id="KW-1133">Transmembrane helix</keyword>
<dbReference type="Pfam" id="PF13240">
    <property type="entry name" value="Zn_Ribbon_1"/>
    <property type="match status" value="1"/>
</dbReference>
<keyword evidence="5" id="KW-1185">Reference proteome</keyword>
<feature type="compositionally biased region" description="Polar residues" evidence="1">
    <location>
        <begin position="26"/>
        <end position="35"/>
    </location>
</feature>
<evidence type="ECO:0000313" key="5">
    <source>
        <dbReference type="Proteomes" id="UP000028730"/>
    </source>
</evidence>
<organism evidence="4 5">
    <name type="scientific">Bifidobacterium bombi DSM 19703</name>
    <dbReference type="NCBI Taxonomy" id="1341695"/>
    <lineage>
        <taxon>Bacteria</taxon>
        <taxon>Bacillati</taxon>
        <taxon>Actinomycetota</taxon>
        <taxon>Actinomycetes</taxon>
        <taxon>Bifidobacteriales</taxon>
        <taxon>Bifidobacteriaceae</taxon>
        <taxon>Bifidobacterium</taxon>
    </lineage>
</organism>
<dbReference type="eggNOG" id="COG3087">
    <property type="taxonomic scope" value="Bacteria"/>
</dbReference>
<dbReference type="STRING" id="1341695.BBOMB_1338"/>
<keyword evidence="2" id="KW-0812">Transmembrane</keyword>